<evidence type="ECO:0000313" key="5">
    <source>
        <dbReference type="Proteomes" id="UP000254968"/>
    </source>
</evidence>
<dbReference type="AlphaFoldDB" id="A0A378HYP0"/>
<dbReference type="EMBL" id="UGNV01000001">
    <property type="protein sequence ID" value="STX27833.1"/>
    <property type="molecule type" value="Genomic_DNA"/>
</dbReference>
<feature type="transmembrane region" description="Helical" evidence="2">
    <location>
        <begin position="7"/>
        <end position="27"/>
    </location>
</feature>
<dbReference type="OrthoDB" id="9806939at2"/>
<feature type="domain" description="YknX-like C-terminal permuted SH3-like" evidence="3">
    <location>
        <begin position="269"/>
        <end position="335"/>
    </location>
</feature>
<comment type="similarity">
    <text evidence="1">Belongs to the membrane fusion protein (MFP) (TC 8.A.1) family.</text>
</comment>
<dbReference type="Gene3D" id="2.40.420.20">
    <property type="match status" value="1"/>
</dbReference>
<dbReference type="Gene3D" id="1.10.287.470">
    <property type="entry name" value="Helix hairpin bin"/>
    <property type="match status" value="1"/>
</dbReference>
<dbReference type="Proteomes" id="UP000254968">
    <property type="component" value="Unassembled WGS sequence"/>
</dbReference>
<dbReference type="RefSeq" id="WP_115301623.1">
    <property type="nucleotide sequence ID" value="NZ_CAAAHO010000011.1"/>
</dbReference>
<dbReference type="Pfam" id="PF25989">
    <property type="entry name" value="YknX_C"/>
    <property type="match status" value="1"/>
</dbReference>
<protein>
    <submittedName>
        <fullName evidence="4">Efflux protein</fullName>
    </submittedName>
</protein>
<dbReference type="PANTHER" id="PTHR30469:SF36">
    <property type="entry name" value="BLL3903 PROTEIN"/>
    <property type="match status" value="1"/>
</dbReference>
<dbReference type="PANTHER" id="PTHR30469">
    <property type="entry name" value="MULTIDRUG RESISTANCE PROTEIN MDTA"/>
    <property type="match status" value="1"/>
</dbReference>
<evidence type="ECO:0000259" key="3">
    <source>
        <dbReference type="Pfam" id="PF25989"/>
    </source>
</evidence>
<keyword evidence="5" id="KW-1185">Reference proteome</keyword>
<evidence type="ECO:0000256" key="2">
    <source>
        <dbReference type="SAM" id="Phobius"/>
    </source>
</evidence>
<evidence type="ECO:0000313" key="4">
    <source>
        <dbReference type="EMBL" id="STX27833.1"/>
    </source>
</evidence>
<keyword evidence="2" id="KW-1133">Transmembrane helix</keyword>
<dbReference type="Gene3D" id="2.40.50.100">
    <property type="match status" value="1"/>
</dbReference>
<dbReference type="NCBIfam" id="TIGR01730">
    <property type="entry name" value="RND_mfp"/>
    <property type="match status" value="1"/>
</dbReference>
<dbReference type="GO" id="GO:1990281">
    <property type="term" value="C:efflux pump complex"/>
    <property type="evidence" value="ECO:0007669"/>
    <property type="project" value="TreeGrafter"/>
</dbReference>
<dbReference type="InterPro" id="IPR006143">
    <property type="entry name" value="RND_pump_MFP"/>
</dbReference>
<proteinExistence type="inferred from homology"/>
<name>A0A378HYP0_9GAMM</name>
<dbReference type="InterPro" id="IPR058637">
    <property type="entry name" value="YknX-like_C"/>
</dbReference>
<accession>A0A378HYP0</accession>
<evidence type="ECO:0000256" key="1">
    <source>
        <dbReference type="ARBA" id="ARBA00009477"/>
    </source>
</evidence>
<reference evidence="4 5" key="1">
    <citation type="submission" date="2018-06" db="EMBL/GenBank/DDBJ databases">
        <authorList>
            <consortium name="Pathogen Informatics"/>
            <person name="Doyle S."/>
        </authorList>
    </citation>
    <scope>NUCLEOTIDE SEQUENCE [LARGE SCALE GENOMIC DNA]</scope>
    <source>
        <strain evidence="4 5">NCTC13315</strain>
    </source>
</reference>
<dbReference type="SUPFAM" id="SSF111369">
    <property type="entry name" value="HlyD-like secretion proteins"/>
    <property type="match status" value="1"/>
</dbReference>
<gene>
    <name evidence="4" type="primary">ttgA</name>
    <name evidence="4" type="ORF">NCTC13315_00349</name>
</gene>
<dbReference type="Gene3D" id="2.40.30.170">
    <property type="match status" value="1"/>
</dbReference>
<keyword evidence="2" id="KW-0812">Transmembrane</keyword>
<sequence>MISYRKKWLIVITLLIAFTLALYFLFFKKSSNIIADKPKLVEIESLKTADIEETIHLLGTIHPKHVTVLVAKNNGTLDALLPTGQKVHKGELIAKIDNPDIENNLQLSQGTENIAKTQFERLQSLVKGGIVSSKEVEDKKQLWLDAQKELSKAKIELDTLRFYAPFEGIIGAYKKKEGTQVSAGDPIVTIYDPAILVIDFDIPCTNISAFHEGQAVRVFNTTYKLSHLQKMIDEETHMCPADVSISCSNCLIGESADVEFITQKKKDTIVIPQQAIFLRNSKPHVYLVKNNIIELVPITTGIRNKSRIEVTSGLQVGQQLVIKGQERLYPGLKVAIYHA</sequence>
<dbReference type="GO" id="GO:0015562">
    <property type="term" value="F:efflux transmembrane transporter activity"/>
    <property type="evidence" value="ECO:0007669"/>
    <property type="project" value="TreeGrafter"/>
</dbReference>
<keyword evidence="2" id="KW-0472">Membrane</keyword>
<organism evidence="4 5">
    <name type="scientific">Legionella beliardensis</name>
    <dbReference type="NCBI Taxonomy" id="91822"/>
    <lineage>
        <taxon>Bacteria</taxon>
        <taxon>Pseudomonadati</taxon>
        <taxon>Pseudomonadota</taxon>
        <taxon>Gammaproteobacteria</taxon>
        <taxon>Legionellales</taxon>
        <taxon>Legionellaceae</taxon>
        <taxon>Legionella</taxon>
    </lineage>
</organism>